<evidence type="ECO:0000313" key="5">
    <source>
        <dbReference type="EMBL" id="RSK63102.1"/>
    </source>
</evidence>
<sequence length="328" mass="35987">MANIKDIAKKAGVSVATVSRVINNKSDVSDAMRKYILKIMNDVGYVPNTIAKNLSHGRSNLIAVMLPTLNTPFFSDLLTEIENEANKNGYNILLFNSSDDRNKVEFYLNSMKSNFVCGAIINSVAVTKEDIGSLEKNGIRTITFDRTPDDHLSSSIRVRHRLGGQIATRHLVEMGCKKLLMISGEREDRITHERMLGYTDVVNEIPGESPVVLNSDLTSPGGYAVMREFLKSGQVCDSLFCANDAMAFGAIRACADYGIRVPEDVAVIGYDNSSMSGFYLPALSSVDQCLREVGRLSVETLVSLIRSGSEPVHLTVSPELVIRGSTRR</sequence>
<dbReference type="GO" id="GO:0000976">
    <property type="term" value="F:transcription cis-regulatory region binding"/>
    <property type="evidence" value="ECO:0007669"/>
    <property type="project" value="TreeGrafter"/>
</dbReference>
<dbReference type="RefSeq" id="WP_125915591.1">
    <property type="nucleotide sequence ID" value="NZ_RWHU01000012.1"/>
</dbReference>
<accession>A0A3R9VVT1</accession>
<dbReference type="SUPFAM" id="SSF47413">
    <property type="entry name" value="lambda repressor-like DNA-binding domains"/>
    <property type="match status" value="1"/>
</dbReference>
<dbReference type="PANTHER" id="PTHR30146">
    <property type="entry name" value="LACI-RELATED TRANSCRIPTIONAL REPRESSOR"/>
    <property type="match status" value="1"/>
</dbReference>
<evidence type="ECO:0000313" key="6">
    <source>
        <dbReference type="Proteomes" id="UP000276389"/>
    </source>
</evidence>
<evidence type="ECO:0000256" key="3">
    <source>
        <dbReference type="ARBA" id="ARBA00023163"/>
    </source>
</evidence>
<dbReference type="GO" id="GO:0003700">
    <property type="term" value="F:DNA-binding transcription factor activity"/>
    <property type="evidence" value="ECO:0007669"/>
    <property type="project" value="TreeGrafter"/>
</dbReference>
<evidence type="ECO:0000256" key="2">
    <source>
        <dbReference type="ARBA" id="ARBA00023125"/>
    </source>
</evidence>
<dbReference type="EMBL" id="RWHU01000012">
    <property type="protein sequence ID" value="RSK63102.1"/>
    <property type="molecule type" value="Genomic_DNA"/>
</dbReference>
<dbReference type="InterPro" id="IPR010982">
    <property type="entry name" value="Lambda_DNA-bd_dom_sf"/>
</dbReference>
<evidence type="ECO:0000256" key="1">
    <source>
        <dbReference type="ARBA" id="ARBA00023015"/>
    </source>
</evidence>
<dbReference type="SUPFAM" id="SSF53822">
    <property type="entry name" value="Periplasmic binding protein-like I"/>
    <property type="match status" value="1"/>
</dbReference>
<name>A0A3R9VVT1_9ENTR</name>
<dbReference type="Gene3D" id="3.40.50.2300">
    <property type="match status" value="2"/>
</dbReference>
<evidence type="ECO:0000259" key="4">
    <source>
        <dbReference type="PROSITE" id="PS50932"/>
    </source>
</evidence>
<dbReference type="PRINTS" id="PR00036">
    <property type="entry name" value="HTHLACI"/>
</dbReference>
<organism evidence="5 6">
    <name type="scientific">Enterobacter huaxiensis</name>
    <dbReference type="NCBI Taxonomy" id="2494702"/>
    <lineage>
        <taxon>Bacteria</taxon>
        <taxon>Pseudomonadati</taxon>
        <taxon>Pseudomonadota</taxon>
        <taxon>Gammaproteobacteria</taxon>
        <taxon>Enterobacterales</taxon>
        <taxon>Enterobacteriaceae</taxon>
        <taxon>Enterobacter</taxon>
    </lineage>
</organism>
<dbReference type="Pfam" id="PF00356">
    <property type="entry name" value="LacI"/>
    <property type="match status" value="1"/>
</dbReference>
<dbReference type="InterPro" id="IPR028082">
    <property type="entry name" value="Peripla_BP_I"/>
</dbReference>
<feature type="domain" description="HTH lacI-type" evidence="4">
    <location>
        <begin position="2"/>
        <end position="56"/>
    </location>
</feature>
<dbReference type="PROSITE" id="PS00356">
    <property type="entry name" value="HTH_LACI_1"/>
    <property type="match status" value="1"/>
</dbReference>
<keyword evidence="1" id="KW-0805">Transcription regulation</keyword>
<gene>
    <name evidence="5" type="ORF">EJE24_22365</name>
</gene>
<dbReference type="InterPro" id="IPR046335">
    <property type="entry name" value="LacI/GalR-like_sensor"/>
</dbReference>
<proteinExistence type="predicted"/>
<dbReference type="CDD" id="cd06267">
    <property type="entry name" value="PBP1_LacI_sugar_binding-like"/>
    <property type="match status" value="1"/>
</dbReference>
<reference evidence="5 6" key="1">
    <citation type="submission" date="2018-12" db="EMBL/GenBank/DDBJ databases">
        <title>The Genome Submission of two Enterobacter spp. strains.</title>
        <authorList>
            <person name="Wu W."/>
            <person name="Wei L."/>
            <person name="Feng Y."/>
            <person name="Zong Z."/>
        </authorList>
    </citation>
    <scope>NUCLEOTIDE SEQUENCE [LARGE SCALE GENOMIC DNA]</scope>
    <source>
        <strain evidence="5 6">WCHEHu045002</strain>
    </source>
</reference>
<dbReference type="Proteomes" id="UP000276389">
    <property type="component" value="Unassembled WGS sequence"/>
</dbReference>
<comment type="caution">
    <text evidence="5">The sequence shown here is derived from an EMBL/GenBank/DDBJ whole genome shotgun (WGS) entry which is preliminary data.</text>
</comment>
<keyword evidence="3" id="KW-0804">Transcription</keyword>
<dbReference type="Gene3D" id="1.10.260.40">
    <property type="entry name" value="lambda repressor-like DNA-binding domains"/>
    <property type="match status" value="1"/>
</dbReference>
<dbReference type="InterPro" id="IPR000843">
    <property type="entry name" value="HTH_LacI"/>
</dbReference>
<dbReference type="Pfam" id="PF13377">
    <property type="entry name" value="Peripla_BP_3"/>
    <property type="match status" value="1"/>
</dbReference>
<protein>
    <submittedName>
        <fullName evidence="5">LacI family transcriptional regulator</fullName>
    </submittedName>
</protein>
<dbReference type="CDD" id="cd01392">
    <property type="entry name" value="HTH_LacI"/>
    <property type="match status" value="1"/>
</dbReference>
<dbReference type="SMART" id="SM00354">
    <property type="entry name" value="HTH_LACI"/>
    <property type="match status" value="1"/>
</dbReference>
<dbReference type="PROSITE" id="PS50932">
    <property type="entry name" value="HTH_LACI_2"/>
    <property type="match status" value="1"/>
</dbReference>
<dbReference type="PANTHER" id="PTHR30146:SF109">
    <property type="entry name" value="HTH-TYPE TRANSCRIPTIONAL REGULATOR GALS"/>
    <property type="match status" value="1"/>
</dbReference>
<keyword evidence="2" id="KW-0238">DNA-binding</keyword>
<dbReference type="AlphaFoldDB" id="A0A3R9VVT1"/>